<dbReference type="Proteomes" id="UP000182062">
    <property type="component" value="Unassembled WGS sequence"/>
</dbReference>
<dbReference type="Pfam" id="PF04306">
    <property type="entry name" value="DUF456"/>
    <property type="match status" value="1"/>
</dbReference>
<protein>
    <recommendedName>
        <fullName evidence="4">DUF456 domain-containing protein</fullName>
    </recommendedName>
</protein>
<comment type="caution">
    <text evidence="2">The sequence shown here is derived from an EMBL/GenBank/DDBJ whole genome shotgun (WGS) entry which is preliminary data.</text>
</comment>
<feature type="transmembrane region" description="Helical" evidence="1">
    <location>
        <begin position="49"/>
        <end position="69"/>
    </location>
</feature>
<dbReference type="AlphaFoldDB" id="A0A1J6WYI1"/>
<organism evidence="2 3">
    <name type="scientific">Rossellomorea aquimaris</name>
    <dbReference type="NCBI Taxonomy" id="189382"/>
    <lineage>
        <taxon>Bacteria</taxon>
        <taxon>Bacillati</taxon>
        <taxon>Bacillota</taxon>
        <taxon>Bacilli</taxon>
        <taxon>Bacillales</taxon>
        <taxon>Bacillaceae</taxon>
        <taxon>Rossellomorea</taxon>
    </lineage>
</organism>
<keyword evidence="1" id="KW-0812">Transmembrane</keyword>
<dbReference type="InterPro" id="IPR007403">
    <property type="entry name" value="DUF456"/>
</dbReference>
<keyword evidence="1" id="KW-1133">Transmembrane helix</keyword>
<accession>A0A1J6WYI1</accession>
<feature type="transmembrane region" description="Helical" evidence="1">
    <location>
        <begin position="6"/>
        <end position="37"/>
    </location>
</feature>
<proteinExistence type="predicted"/>
<evidence type="ECO:0000313" key="3">
    <source>
        <dbReference type="Proteomes" id="UP000182062"/>
    </source>
</evidence>
<dbReference type="PANTHER" id="PTHR39165">
    <property type="entry name" value="IG HYPOTHETICAL 17883"/>
    <property type="match status" value="1"/>
</dbReference>
<keyword evidence="3" id="KW-1185">Reference proteome</keyword>
<sequence length="159" mass="17654">MDVVYWTIIIVLMVLAFVGLVYPIIPSVLFLLASFLLYGVFFDFSPFNWLFWTVQVLFVLLLFGADYLAKLFGVKRFGGTKAGIWGSTIGLLIGPFVIPVFGIILGPFLGAIIGEWIVHRSSFKKTLKVGIGSVVGFISSVFTKGLIQIVMVIYFFIVI</sequence>
<dbReference type="OrthoDB" id="9808460at2"/>
<feature type="transmembrane region" description="Helical" evidence="1">
    <location>
        <begin position="134"/>
        <end position="157"/>
    </location>
</feature>
<keyword evidence="1" id="KW-0472">Membrane</keyword>
<name>A0A1J6WYI1_9BACI</name>
<dbReference type="PANTHER" id="PTHR39165:SF1">
    <property type="entry name" value="DUF456 DOMAIN-CONTAINING PROTEIN"/>
    <property type="match status" value="1"/>
</dbReference>
<evidence type="ECO:0000256" key="1">
    <source>
        <dbReference type="SAM" id="Phobius"/>
    </source>
</evidence>
<evidence type="ECO:0000313" key="2">
    <source>
        <dbReference type="EMBL" id="OIU70969.1"/>
    </source>
</evidence>
<evidence type="ECO:0008006" key="4">
    <source>
        <dbReference type="Google" id="ProtNLM"/>
    </source>
</evidence>
<feature type="transmembrane region" description="Helical" evidence="1">
    <location>
        <begin position="89"/>
        <end position="113"/>
    </location>
</feature>
<dbReference type="EMBL" id="MINN01000096">
    <property type="protein sequence ID" value="OIU70969.1"/>
    <property type="molecule type" value="Genomic_DNA"/>
</dbReference>
<gene>
    <name evidence="2" type="ORF">BHE18_18780</name>
</gene>
<reference evidence="2 3" key="1">
    <citation type="submission" date="2016-09" db="EMBL/GenBank/DDBJ databases">
        <title>Bacillus aquimaris SAMM genome sequence reveals colonization and biosurfactant production capacities.</title>
        <authorList>
            <person name="Waghmode S.R."/>
            <person name="Suryavanshi M.V."/>
        </authorList>
    </citation>
    <scope>NUCLEOTIDE SEQUENCE [LARGE SCALE GENOMIC DNA]</scope>
    <source>
        <strain evidence="2 3">SAMM</strain>
    </source>
</reference>
<dbReference type="RefSeq" id="WP_071619308.1">
    <property type="nucleotide sequence ID" value="NZ_MINN01000096.1"/>
</dbReference>